<feature type="transmembrane region" description="Helical" evidence="1">
    <location>
        <begin position="21"/>
        <end position="45"/>
    </location>
</feature>
<comment type="caution">
    <text evidence="2">The sequence shown here is derived from an EMBL/GenBank/DDBJ whole genome shotgun (WGS) entry which is preliminary data.</text>
</comment>
<name>A0ABV0ESF3_9ENTE</name>
<dbReference type="RefSeq" id="WP_207705320.1">
    <property type="nucleotide sequence ID" value="NZ_JAFREL020000003.1"/>
</dbReference>
<dbReference type="EMBL" id="JAFREL020000003">
    <property type="protein sequence ID" value="MEO1771572.1"/>
    <property type="molecule type" value="Genomic_DNA"/>
</dbReference>
<keyword evidence="1" id="KW-0812">Transmembrane</keyword>
<proteinExistence type="predicted"/>
<keyword evidence="3" id="KW-1185">Reference proteome</keyword>
<evidence type="ECO:0000256" key="1">
    <source>
        <dbReference type="SAM" id="Phobius"/>
    </source>
</evidence>
<dbReference type="Proteomes" id="UP000664357">
    <property type="component" value="Unassembled WGS sequence"/>
</dbReference>
<reference evidence="2 3" key="2">
    <citation type="submission" date="2024-02" db="EMBL/GenBank/DDBJ databases">
        <title>The Genome Sequence of Enterococcus sp. DIV0159.</title>
        <authorList>
            <person name="Earl A."/>
            <person name="Manson A."/>
            <person name="Gilmore M."/>
            <person name="Sanders J."/>
            <person name="Shea T."/>
            <person name="Howe W."/>
            <person name="Livny J."/>
            <person name="Cuomo C."/>
            <person name="Neafsey D."/>
            <person name="Birren B."/>
        </authorList>
    </citation>
    <scope>NUCLEOTIDE SEQUENCE [LARGE SCALE GENOMIC DNA]</scope>
    <source>
        <strain evidence="2 3">665A</strain>
    </source>
</reference>
<sequence length="185" mass="21900">MKKYRRRETNHTSEYVIRRPLFWPIFLLIMCLCCLVLCFQDTASIETSYLIDEVDRLFYAIVGFSIWISITMVMFSILAIQLYFHIRFKVVIHGKGLAVTPLFGATYDLPYSSVEKVVHVGWSAKGSFIDIFYHNKKLHIPYTYNRHGRFKQEGFEVLLRKFESCNVPISEHLDMRENWGKKHFS</sequence>
<reference evidence="2 3" key="1">
    <citation type="submission" date="2021-03" db="EMBL/GenBank/DDBJ databases">
        <authorList>
            <person name="Gilmore M.S."/>
            <person name="Schwartzman J."/>
            <person name="Van Tyne D."/>
            <person name="Martin M."/>
            <person name="Earl A.M."/>
            <person name="Manson A.L."/>
            <person name="Straub T."/>
            <person name="Salamzade R."/>
            <person name="Saavedra J."/>
            <person name="Lebreton F."/>
            <person name="Prichula J."/>
            <person name="Schaufler K."/>
            <person name="Gaca A."/>
            <person name="Sgardioli B."/>
            <person name="Wagenaar J."/>
            <person name="Strong T."/>
        </authorList>
    </citation>
    <scope>NUCLEOTIDE SEQUENCE [LARGE SCALE GENOMIC DNA]</scope>
    <source>
        <strain evidence="2 3">665A</strain>
    </source>
</reference>
<keyword evidence="1" id="KW-1133">Transmembrane helix</keyword>
<organism evidence="2 3">
    <name type="scientific">Candidatus Enterococcus ferrettii</name>
    <dbReference type="NCBI Taxonomy" id="2815324"/>
    <lineage>
        <taxon>Bacteria</taxon>
        <taxon>Bacillati</taxon>
        <taxon>Bacillota</taxon>
        <taxon>Bacilli</taxon>
        <taxon>Lactobacillales</taxon>
        <taxon>Enterococcaceae</taxon>
        <taxon>Enterococcus</taxon>
    </lineage>
</organism>
<evidence type="ECO:0000313" key="2">
    <source>
        <dbReference type="EMBL" id="MEO1771572.1"/>
    </source>
</evidence>
<protein>
    <submittedName>
        <fullName evidence="2">Uncharacterized protein</fullName>
    </submittedName>
</protein>
<accession>A0ABV0ESF3</accession>
<keyword evidence="1" id="KW-0472">Membrane</keyword>
<evidence type="ECO:0000313" key="3">
    <source>
        <dbReference type="Proteomes" id="UP000664357"/>
    </source>
</evidence>
<feature type="transmembrane region" description="Helical" evidence="1">
    <location>
        <begin position="57"/>
        <end position="84"/>
    </location>
</feature>
<gene>
    <name evidence="2" type="ORF">JZO67_003553</name>
</gene>